<name>A0A265N840_9BACI</name>
<organism evidence="1 2">
    <name type="scientific">Virgibacillus indicus</name>
    <dbReference type="NCBI Taxonomy" id="2024554"/>
    <lineage>
        <taxon>Bacteria</taxon>
        <taxon>Bacillati</taxon>
        <taxon>Bacillota</taxon>
        <taxon>Bacilli</taxon>
        <taxon>Bacillales</taxon>
        <taxon>Bacillaceae</taxon>
        <taxon>Virgibacillus</taxon>
    </lineage>
</organism>
<sequence length="74" mass="9059">MGISKWDLFKQIDNMPVEKYDKIKKYLDRLNNQEDEEIVLDKESKKRLEKSFDEYEKGEYHTFDYVFEDGENNV</sequence>
<protein>
    <submittedName>
        <fullName evidence="1">Uncharacterized protein</fullName>
    </submittedName>
</protein>
<proteinExistence type="predicted"/>
<dbReference type="OrthoDB" id="9900468at2"/>
<dbReference type="Proteomes" id="UP000216498">
    <property type="component" value="Unassembled WGS sequence"/>
</dbReference>
<accession>A0A265N840</accession>
<evidence type="ECO:0000313" key="2">
    <source>
        <dbReference type="Proteomes" id="UP000216498"/>
    </source>
</evidence>
<dbReference type="AlphaFoldDB" id="A0A265N840"/>
<dbReference type="EMBL" id="NPMS01000006">
    <property type="protein sequence ID" value="OZU88188.1"/>
    <property type="molecule type" value="Genomic_DNA"/>
</dbReference>
<evidence type="ECO:0000313" key="1">
    <source>
        <dbReference type="EMBL" id="OZU88188.1"/>
    </source>
</evidence>
<keyword evidence="2" id="KW-1185">Reference proteome</keyword>
<reference evidence="1 2" key="1">
    <citation type="submission" date="2017-08" db="EMBL/GenBank/DDBJ databases">
        <title>Virgibacillus indicus sp. nov. and Virgibacillus profoundi sp. nov, two moderately halophilic bacteria isolated from marine sediment by using the Microfluidic Streak Plate.</title>
        <authorList>
            <person name="Xu B."/>
            <person name="Hu B."/>
            <person name="Wang J."/>
            <person name="Zhu Y."/>
            <person name="Huang L."/>
            <person name="Du W."/>
            <person name="Huang Y."/>
        </authorList>
    </citation>
    <scope>NUCLEOTIDE SEQUENCE [LARGE SCALE GENOMIC DNA]</scope>
    <source>
        <strain evidence="1 2">IO3-P2-C2</strain>
    </source>
</reference>
<comment type="caution">
    <text evidence="1">The sequence shown here is derived from an EMBL/GenBank/DDBJ whole genome shotgun (WGS) entry which is preliminary data.</text>
</comment>
<dbReference type="RefSeq" id="WP_094886445.1">
    <property type="nucleotide sequence ID" value="NZ_NPMS01000006.1"/>
</dbReference>
<gene>
    <name evidence="1" type="ORF">CIL03_13790</name>
</gene>